<feature type="signal peptide" evidence="5">
    <location>
        <begin position="1"/>
        <end position="31"/>
    </location>
</feature>
<dbReference type="InterPro" id="IPR006311">
    <property type="entry name" value="TAT_signal"/>
</dbReference>
<evidence type="ECO:0000256" key="4">
    <source>
        <dbReference type="PROSITE-ProRule" id="PRU10040"/>
    </source>
</evidence>
<keyword evidence="5" id="KW-0732">Signal</keyword>
<dbReference type="Gene3D" id="2.160.20.10">
    <property type="entry name" value="Single-stranded right-handed beta-helix, Pectin lyase-like"/>
    <property type="match status" value="1"/>
</dbReference>
<evidence type="ECO:0000313" key="7">
    <source>
        <dbReference type="EMBL" id="WUS55466.1"/>
    </source>
</evidence>
<dbReference type="InterPro" id="IPR011050">
    <property type="entry name" value="Pectin_lyase_fold/virulence"/>
</dbReference>
<dbReference type="PROSITE" id="PS51318">
    <property type="entry name" value="TAT"/>
    <property type="match status" value="1"/>
</dbReference>
<dbReference type="Proteomes" id="UP001432014">
    <property type="component" value="Chromosome"/>
</dbReference>
<name>A0ABZ1W3Q0_9ACTN</name>
<comment type="similarity">
    <text evidence="1">Belongs to the pectinesterase family.</text>
</comment>
<dbReference type="PROSITE" id="PS00503">
    <property type="entry name" value="PECTINESTERASE_2"/>
    <property type="match status" value="1"/>
</dbReference>
<evidence type="ECO:0000256" key="5">
    <source>
        <dbReference type="RuleBase" id="RU000589"/>
    </source>
</evidence>
<dbReference type="PANTHER" id="PTHR31321">
    <property type="entry name" value="ACYL-COA THIOESTER HYDROLASE YBHC-RELATED"/>
    <property type="match status" value="1"/>
</dbReference>
<dbReference type="EMBL" id="CP108482">
    <property type="protein sequence ID" value="WUS55466.1"/>
    <property type="molecule type" value="Genomic_DNA"/>
</dbReference>
<reference evidence="7 8" key="1">
    <citation type="submission" date="2022-10" db="EMBL/GenBank/DDBJ databases">
        <title>The complete genomes of actinobacterial strains from the NBC collection.</title>
        <authorList>
            <person name="Joergensen T.S."/>
            <person name="Alvarez Arevalo M."/>
            <person name="Sterndorff E.B."/>
            <person name="Faurdal D."/>
            <person name="Vuksanovic O."/>
            <person name="Mourched A.-S."/>
            <person name="Charusanti P."/>
            <person name="Shaw S."/>
            <person name="Blin K."/>
            <person name="Weber T."/>
        </authorList>
    </citation>
    <scope>NUCLEOTIDE SEQUENCE [LARGE SCALE GENOMIC DNA]</scope>
    <source>
        <strain evidence="7 8">NBC_01247</strain>
    </source>
</reference>
<keyword evidence="3 5" id="KW-0063">Aspartyl esterase</keyword>
<dbReference type="InterPro" id="IPR000070">
    <property type="entry name" value="Pectinesterase_cat"/>
</dbReference>
<organism evidence="7 8">
    <name type="scientific">Kitasatospora herbaricolor</name>
    <dbReference type="NCBI Taxonomy" id="68217"/>
    <lineage>
        <taxon>Bacteria</taxon>
        <taxon>Bacillati</taxon>
        <taxon>Actinomycetota</taxon>
        <taxon>Actinomycetes</taxon>
        <taxon>Kitasatosporales</taxon>
        <taxon>Streptomycetaceae</taxon>
        <taxon>Kitasatospora</taxon>
    </lineage>
</organism>
<dbReference type="InterPro" id="IPR033131">
    <property type="entry name" value="Pectinesterase_Asp_AS"/>
</dbReference>
<feature type="chain" id="PRO_5044951154" description="Pectinesterase" evidence="5">
    <location>
        <begin position="32"/>
        <end position="371"/>
    </location>
</feature>
<accession>A0ABZ1W3Q0</accession>
<dbReference type="Pfam" id="PF01095">
    <property type="entry name" value="Pectinesterase"/>
    <property type="match status" value="1"/>
</dbReference>
<sequence length="371" mass="38978">MPLPRRTLLLGATAGLSTAALSTARATPAGAATGRLFGPYGTPAARIDSLTLYVDPGGRGDHRTLQAAVDASSPAGGGVIVLAAGTYRERVLVPPSRPSLTLLGASGRAADTVIVLDTAAGTPKPGGGTYGTTGSATVTFQADGLTAHHLTFANDWLRAANPTVTGTQAVAVKVTGDRCAFHHCRFLGHQDTLYADSANLSVVARQYFGHCYVEGDVDFVFGRATAVLDHCELRTLERDVAFTPQGFVFAPSTARANPHGFLAQHCAFTGTAAPGAFRLARPWVPSSDPTARPMLTVRRSRIGAGIHAPAPYTDMSAAYPWQQQRFAEYANEGPGAAITVPAERPQLAREQATLHTRETYLTGSDGWTPWA</sequence>
<keyword evidence="8" id="KW-1185">Reference proteome</keyword>
<comment type="catalytic activity">
    <reaction evidence="5">
        <text>[(1-&gt;4)-alpha-D-galacturonosyl methyl ester](n) + n H2O = [(1-&gt;4)-alpha-D-galacturonosyl](n) + n methanol + n H(+)</text>
        <dbReference type="Rhea" id="RHEA:22380"/>
        <dbReference type="Rhea" id="RHEA-COMP:14570"/>
        <dbReference type="Rhea" id="RHEA-COMP:14573"/>
        <dbReference type="ChEBI" id="CHEBI:15377"/>
        <dbReference type="ChEBI" id="CHEBI:15378"/>
        <dbReference type="ChEBI" id="CHEBI:17790"/>
        <dbReference type="ChEBI" id="CHEBI:140522"/>
        <dbReference type="ChEBI" id="CHEBI:140523"/>
        <dbReference type="EC" id="3.1.1.11"/>
    </reaction>
</comment>
<evidence type="ECO:0000256" key="1">
    <source>
        <dbReference type="ARBA" id="ARBA00008891"/>
    </source>
</evidence>
<dbReference type="RefSeq" id="WP_329499868.1">
    <property type="nucleotide sequence ID" value="NZ_CP108460.1"/>
</dbReference>
<evidence type="ECO:0000313" key="8">
    <source>
        <dbReference type="Proteomes" id="UP001432014"/>
    </source>
</evidence>
<feature type="active site" evidence="4">
    <location>
        <position position="218"/>
    </location>
</feature>
<dbReference type="SUPFAM" id="SSF51126">
    <property type="entry name" value="Pectin lyase-like"/>
    <property type="match status" value="1"/>
</dbReference>
<protein>
    <recommendedName>
        <fullName evidence="5">Pectinesterase</fullName>
        <ecNumber evidence="5">3.1.1.11</ecNumber>
    </recommendedName>
</protein>
<keyword evidence="2 5" id="KW-0378">Hydrolase</keyword>
<comment type="pathway">
    <text evidence="5">Glycan metabolism; pectin degradation; 2-dehydro-3-deoxy-D-gluconate from pectin: step 1/5.</text>
</comment>
<proteinExistence type="inferred from homology"/>
<gene>
    <name evidence="7" type="ORF">OG469_08035</name>
</gene>
<dbReference type="InterPro" id="IPR012334">
    <property type="entry name" value="Pectin_lyas_fold"/>
</dbReference>
<dbReference type="EC" id="3.1.1.11" evidence="5"/>
<evidence type="ECO:0000256" key="3">
    <source>
        <dbReference type="ARBA" id="ARBA00023085"/>
    </source>
</evidence>
<feature type="domain" description="Pectinesterase catalytic" evidence="6">
    <location>
        <begin position="55"/>
        <end position="362"/>
    </location>
</feature>
<dbReference type="PANTHER" id="PTHR31321:SF57">
    <property type="entry name" value="PECTINESTERASE 53-RELATED"/>
    <property type="match status" value="1"/>
</dbReference>
<evidence type="ECO:0000256" key="2">
    <source>
        <dbReference type="ARBA" id="ARBA00022801"/>
    </source>
</evidence>
<evidence type="ECO:0000259" key="6">
    <source>
        <dbReference type="Pfam" id="PF01095"/>
    </source>
</evidence>